<accession>A0A830BWH4</accession>
<evidence type="ECO:0000313" key="2">
    <source>
        <dbReference type="Proteomes" id="UP000653305"/>
    </source>
</evidence>
<dbReference type="PANTHER" id="PTHR37244:SF1">
    <property type="entry name" value="NADP-SPECIFIC GLUTAMATE DEHYDROGENASE"/>
    <property type="match status" value="1"/>
</dbReference>
<sequence length="177" mass="20180">MCRGFQQNERELLKIKAFYTHLSSFSLSNNKSKTTLPDYLTLHFLPRINGSLLEINGSNIRPDSPGFVTLHRVLSNESRGGFLYGSRERVVVCQGARFEVYVGDIKVLKGIFRKDQGQNWKMDCKCVLSVNDVVEGMLKDAEVSVAADGPVVMNQKVEMAADTRRRRRRRRFEFCGD</sequence>
<name>A0A830BWH4_9LAMI</name>
<dbReference type="EMBL" id="BMAC01000186">
    <property type="protein sequence ID" value="GFP89308.1"/>
    <property type="molecule type" value="Genomic_DNA"/>
</dbReference>
<keyword evidence="2" id="KW-1185">Reference proteome</keyword>
<protein>
    <submittedName>
        <fullName evidence="1">Uncharacterized protein</fullName>
    </submittedName>
</protein>
<dbReference type="AlphaFoldDB" id="A0A830BWH4"/>
<comment type="caution">
    <text evidence="1">The sequence shown here is derived from an EMBL/GenBank/DDBJ whole genome shotgun (WGS) entry which is preliminary data.</text>
</comment>
<evidence type="ECO:0000313" key="1">
    <source>
        <dbReference type="EMBL" id="GFP89308.1"/>
    </source>
</evidence>
<gene>
    <name evidence="1" type="ORF">PHJA_001074500</name>
</gene>
<dbReference type="PANTHER" id="PTHR37244">
    <property type="entry name" value="NADP-SPECIFIC GLUTAMATE DEHYDROGENASE"/>
    <property type="match status" value="1"/>
</dbReference>
<reference evidence="1" key="1">
    <citation type="submission" date="2020-07" db="EMBL/GenBank/DDBJ databases">
        <title>Ethylene signaling mediates host invasion by parasitic plants.</title>
        <authorList>
            <person name="Yoshida S."/>
        </authorList>
    </citation>
    <scope>NUCLEOTIDE SEQUENCE</scope>
    <source>
        <strain evidence="1">Okayama</strain>
    </source>
</reference>
<proteinExistence type="predicted"/>
<dbReference type="Proteomes" id="UP000653305">
    <property type="component" value="Unassembled WGS sequence"/>
</dbReference>
<organism evidence="1 2">
    <name type="scientific">Phtheirospermum japonicum</name>
    <dbReference type="NCBI Taxonomy" id="374723"/>
    <lineage>
        <taxon>Eukaryota</taxon>
        <taxon>Viridiplantae</taxon>
        <taxon>Streptophyta</taxon>
        <taxon>Embryophyta</taxon>
        <taxon>Tracheophyta</taxon>
        <taxon>Spermatophyta</taxon>
        <taxon>Magnoliopsida</taxon>
        <taxon>eudicotyledons</taxon>
        <taxon>Gunneridae</taxon>
        <taxon>Pentapetalae</taxon>
        <taxon>asterids</taxon>
        <taxon>lamiids</taxon>
        <taxon>Lamiales</taxon>
        <taxon>Orobanchaceae</taxon>
        <taxon>Orobanchaceae incertae sedis</taxon>
        <taxon>Phtheirospermum</taxon>
    </lineage>
</organism>
<dbReference type="OrthoDB" id="1915921at2759"/>